<evidence type="ECO:0000313" key="2">
    <source>
        <dbReference type="Proteomes" id="UP000029278"/>
    </source>
</evidence>
<accession>A0A090Y7H5</accession>
<dbReference type="HOGENOM" id="CLU_2331084_0_0_9"/>
<evidence type="ECO:0000313" key="1">
    <source>
        <dbReference type="EMBL" id="KFM94111.1"/>
    </source>
</evidence>
<protein>
    <submittedName>
        <fullName evidence="1">Uncharacterized protein</fullName>
    </submittedName>
</protein>
<dbReference type="AlphaFoldDB" id="A0A090Y7H5"/>
<dbReference type="EMBL" id="JMQA01000049">
    <property type="protein sequence ID" value="KFM94111.1"/>
    <property type="molecule type" value="Genomic_DNA"/>
</dbReference>
<dbReference type="STRING" id="44252.DJ90_6463"/>
<reference evidence="1 2" key="1">
    <citation type="submission" date="2014-04" db="EMBL/GenBank/DDBJ databases">
        <authorList>
            <person name="Bishop-Lilly K.A."/>
            <person name="Broomall S.M."/>
            <person name="Chain P.S."/>
            <person name="Chertkov O."/>
            <person name="Coyne S.R."/>
            <person name="Daligault H.E."/>
            <person name="Davenport K.W."/>
            <person name="Erkkila T."/>
            <person name="Frey K.G."/>
            <person name="Gibbons H.S."/>
            <person name="Gu W."/>
            <person name="Jaissle J."/>
            <person name="Johnson S.L."/>
            <person name="Koroleva G.I."/>
            <person name="Ladner J.T."/>
            <person name="Lo C.-C."/>
            <person name="Minogue T.D."/>
            <person name="Munk C."/>
            <person name="Palacios G.F."/>
            <person name="Redden C.L."/>
            <person name="Rosenzweig C.N."/>
            <person name="Scholz M.B."/>
            <person name="Teshima H."/>
            <person name="Xu Y."/>
        </authorList>
    </citation>
    <scope>NUCLEOTIDE SEQUENCE [LARGE SCALE GENOMIC DNA]</scope>
    <source>
        <strain evidence="1 2">8244</strain>
    </source>
</reference>
<gene>
    <name evidence="1" type="ORF">DJ90_6463</name>
</gene>
<name>A0A090Y7H5_PAEMA</name>
<comment type="caution">
    <text evidence="1">The sequence shown here is derived from an EMBL/GenBank/DDBJ whole genome shotgun (WGS) entry which is preliminary data.</text>
</comment>
<keyword evidence="2" id="KW-1185">Reference proteome</keyword>
<proteinExistence type="predicted"/>
<sequence>MFRVAHLVPMPTCSNVHTVPVHNTLFRYPHCSGLYTPCQNSAVTIHYLLISKLRDAKVQFIHSKRTRLHDSNAKVQAISVILIKFVSRPHFQMHFCTS</sequence>
<organism evidence="1 2">
    <name type="scientific">Paenibacillus macerans</name>
    <name type="common">Bacillus macerans</name>
    <dbReference type="NCBI Taxonomy" id="44252"/>
    <lineage>
        <taxon>Bacteria</taxon>
        <taxon>Bacillati</taxon>
        <taxon>Bacillota</taxon>
        <taxon>Bacilli</taxon>
        <taxon>Bacillales</taxon>
        <taxon>Paenibacillaceae</taxon>
        <taxon>Paenibacillus</taxon>
    </lineage>
</organism>
<dbReference type="Proteomes" id="UP000029278">
    <property type="component" value="Unassembled WGS sequence"/>
</dbReference>